<keyword evidence="2 4" id="KW-0560">Oxidoreductase</keyword>
<organism evidence="7 8">
    <name type="scientific">Kosakonia oryziphila</name>
    <dbReference type="NCBI Taxonomy" id="1005667"/>
    <lineage>
        <taxon>Bacteria</taxon>
        <taxon>Pseudomonadati</taxon>
        <taxon>Pseudomonadota</taxon>
        <taxon>Gammaproteobacteria</taxon>
        <taxon>Enterobacterales</taxon>
        <taxon>Enterobacteriaceae</taxon>
        <taxon>Kosakonia</taxon>
    </lineage>
</organism>
<sequence>MKIVVLDGGILNPGDLSWQGLEQLGEVAVYDNTAPEQVAERLANADIAITNKVVLGETVFSQCPELKFIAVTATGYNIIDLNAAHSRGIAVSNVPSYGTATVAQFTTALLLALCNHVSEHSADVRAGGWQQRNSWCYWLNPMVELAGKKIGIIGYGRIGQAFGAIAQAMGMTVLACATGSAKRAENSNMRYVNPDTLYAEADVISLHCPLTPATKGMINHRTLQKMKPGVLLLNASRGDLINEADLATALNAGHVAGAAVDVLSSEPPAADNPLLSAKNCLITPHIAWASVEARGRILATTVENVAAFIAGQPQNRVD</sequence>
<dbReference type="PROSITE" id="PS00671">
    <property type="entry name" value="D_2_HYDROXYACID_DH_3"/>
    <property type="match status" value="1"/>
</dbReference>
<dbReference type="Pfam" id="PF02826">
    <property type="entry name" value="2-Hacid_dh_C"/>
    <property type="match status" value="1"/>
</dbReference>
<dbReference type="InterPro" id="IPR006139">
    <property type="entry name" value="D-isomer_2_OHA_DH_cat_dom"/>
</dbReference>
<dbReference type="GO" id="GO:0005829">
    <property type="term" value="C:cytosol"/>
    <property type="evidence" value="ECO:0007669"/>
    <property type="project" value="UniProtKB-ARBA"/>
</dbReference>
<dbReference type="Pfam" id="PF00389">
    <property type="entry name" value="2-Hacid_dh"/>
    <property type="match status" value="1"/>
</dbReference>
<accession>A0A1C4DAN0</accession>
<dbReference type="EMBL" id="FMBC01000015">
    <property type="protein sequence ID" value="SCC28402.1"/>
    <property type="molecule type" value="Genomic_DNA"/>
</dbReference>
<dbReference type="SUPFAM" id="SSF51735">
    <property type="entry name" value="NAD(P)-binding Rossmann-fold domains"/>
    <property type="match status" value="1"/>
</dbReference>
<dbReference type="FunFam" id="3.40.50.720:FF:000203">
    <property type="entry name" value="D-3-phosphoglycerate dehydrogenase (SerA)"/>
    <property type="match status" value="1"/>
</dbReference>
<gene>
    <name evidence="7" type="ORF">GA0061070_101544</name>
</gene>
<proteinExistence type="inferred from homology"/>
<dbReference type="CDD" id="cd12162">
    <property type="entry name" value="2-Hacid_dh_4"/>
    <property type="match status" value="1"/>
</dbReference>
<evidence type="ECO:0000256" key="4">
    <source>
        <dbReference type="RuleBase" id="RU003719"/>
    </source>
</evidence>
<dbReference type="PANTHER" id="PTHR43761:SF1">
    <property type="entry name" value="D-ISOMER SPECIFIC 2-HYDROXYACID DEHYDROGENASE CATALYTIC DOMAIN-CONTAINING PROTEIN-RELATED"/>
    <property type="match status" value="1"/>
</dbReference>
<evidence type="ECO:0000313" key="7">
    <source>
        <dbReference type="EMBL" id="SCC28402.1"/>
    </source>
</evidence>
<dbReference type="AlphaFoldDB" id="A0A1C4DAN0"/>
<dbReference type="SUPFAM" id="SSF52283">
    <property type="entry name" value="Formate/glycerate dehydrogenase catalytic domain-like"/>
    <property type="match status" value="1"/>
</dbReference>
<dbReference type="InterPro" id="IPR029753">
    <property type="entry name" value="D-isomer_DH_CS"/>
</dbReference>
<evidence type="ECO:0000256" key="1">
    <source>
        <dbReference type="ARBA" id="ARBA00005854"/>
    </source>
</evidence>
<keyword evidence="8" id="KW-1185">Reference proteome</keyword>
<feature type="domain" description="D-isomer specific 2-hydroxyacid dehydrogenase NAD-binding" evidence="6">
    <location>
        <begin position="108"/>
        <end position="287"/>
    </location>
</feature>
<evidence type="ECO:0000256" key="3">
    <source>
        <dbReference type="ARBA" id="ARBA00023027"/>
    </source>
</evidence>
<evidence type="ECO:0000313" key="8">
    <source>
        <dbReference type="Proteomes" id="UP000198515"/>
    </source>
</evidence>
<dbReference type="PANTHER" id="PTHR43761">
    <property type="entry name" value="D-ISOMER SPECIFIC 2-HYDROXYACID DEHYDROGENASE FAMILY PROTEIN (AFU_ORTHOLOGUE AFUA_1G13630)"/>
    <property type="match status" value="1"/>
</dbReference>
<comment type="similarity">
    <text evidence="1 4">Belongs to the D-isomer specific 2-hydroxyacid dehydrogenase family.</text>
</comment>
<evidence type="ECO:0000256" key="2">
    <source>
        <dbReference type="ARBA" id="ARBA00023002"/>
    </source>
</evidence>
<keyword evidence="3" id="KW-0520">NAD</keyword>
<dbReference type="InterPro" id="IPR050418">
    <property type="entry name" value="D-iso_2-hydroxyacid_DH_PdxB"/>
</dbReference>
<dbReference type="InterPro" id="IPR036291">
    <property type="entry name" value="NAD(P)-bd_dom_sf"/>
</dbReference>
<reference evidence="8" key="1">
    <citation type="submission" date="2016-08" db="EMBL/GenBank/DDBJ databases">
        <authorList>
            <person name="Varghese N."/>
            <person name="Submissions Spin"/>
        </authorList>
    </citation>
    <scope>NUCLEOTIDE SEQUENCE [LARGE SCALE GENOMIC DNA]</scope>
    <source>
        <strain evidence="8">REICA_142</strain>
    </source>
</reference>
<dbReference type="Proteomes" id="UP000198515">
    <property type="component" value="Unassembled WGS sequence"/>
</dbReference>
<dbReference type="RefSeq" id="WP_090135520.1">
    <property type="nucleotide sequence ID" value="NZ_FMBC01000015.1"/>
</dbReference>
<protein>
    <submittedName>
        <fullName evidence="7">Glycerate dehydrogenase</fullName>
    </submittedName>
</protein>
<dbReference type="OrthoDB" id="9805416at2"/>
<feature type="domain" description="D-isomer specific 2-hydroxyacid dehydrogenase catalytic" evidence="5">
    <location>
        <begin position="21"/>
        <end position="317"/>
    </location>
</feature>
<evidence type="ECO:0000259" key="5">
    <source>
        <dbReference type="Pfam" id="PF00389"/>
    </source>
</evidence>
<name>A0A1C4DAN0_9ENTR</name>
<dbReference type="InterPro" id="IPR006140">
    <property type="entry name" value="D-isomer_DH_NAD-bd"/>
</dbReference>
<dbReference type="Gene3D" id="3.40.50.720">
    <property type="entry name" value="NAD(P)-binding Rossmann-like Domain"/>
    <property type="match status" value="2"/>
</dbReference>
<dbReference type="GO" id="GO:0016616">
    <property type="term" value="F:oxidoreductase activity, acting on the CH-OH group of donors, NAD or NADP as acceptor"/>
    <property type="evidence" value="ECO:0007669"/>
    <property type="project" value="InterPro"/>
</dbReference>
<dbReference type="PROSITE" id="PS00670">
    <property type="entry name" value="D_2_HYDROXYACID_DH_2"/>
    <property type="match status" value="1"/>
</dbReference>
<dbReference type="GO" id="GO:0051287">
    <property type="term" value="F:NAD binding"/>
    <property type="evidence" value="ECO:0007669"/>
    <property type="project" value="InterPro"/>
</dbReference>
<evidence type="ECO:0000259" key="6">
    <source>
        <dbReference type="Pfam" id="PF02826"/>
    </source>
</evidence>